<feature type="signal peptide" evidence="2">
    <location>
        <begin position="1"/>
        <end position="18"/>
    </location>
</feature>
<evidence type="ECO:0000313" key="3">
    <source>
        <dbReference type="Proteomes" id="UP001652620"/>
    </source>
</evidence>
<dbReference type="Proteomes" id="UP001652620">
    <property type="component" value="Chromosome 4"/>
</dbReference>
<organism evidence="3 4">
    <name type="scientific">Bactrocera dorsalis</name>
    <name type="common">Oriental fruit fly</name>
    <name type="synonym">Dacus dorsalis</name>
    <dbReference type="NCBI Taxonomy" id="27457"/>
    <lineage>
        <taxon>Eukaryota</taxon>
        <taxon>Metazoa</taxon>
        <taxon>Ecdysozoa</taxon>
        <taxon>Arthropoda</taxon>
        <taxon>Hexapoda</taxon>
        <taxon>Insecta</taxon>
        <taxon>Pterygota</taxon>
        <taxon>Neoptera</taxon>
        <taxon>Endopterygota</taxon>
        <taxon>Diptera</taxon>
        <taxon>Brachycera</taxon>
        <taxon>Muscomorpha</taxon>
        <taxon>Tephritoidea</taxon>
        <taxon>Tephritidae</taxon>
        <taxon>Bactrocera</taxon>
        <taxon>Bactrocera</taxon>
    </lineage>
</organism>
<feature type="region of interest" description="Disordered" evidence="1">
    <location>
        <begin position="307"/>
        <end position="339"/>
    </location>
</feature>
<evidence type="ECO:0000313" key="4">
    <source>
        <dbReference type="RefSeq" id="XP_011198552.2"/>
    </source>
</evidence>
<dbReference type="InParanoid" id="A0A6I9UVW6"/>
<evidence type="ECO:0000256" key="2">
    <source>
        <dbReference type="SAM" id="SignalP"/>
    </source>
</evidence>
<dbReference type="GeneID" id="105222777"/>
<evidence type="ECO:0000256" key="1">
    <source>
        <dbReference type="SAM" id="MobiDB-lite"/>
    </source>
</evidence>
<accession>A0A6I9UVW6</accession>
<dbReference type="RefSeq" id="XP_011198552.2">
    <property type="nucleotide sequence ID" value="XM_011200250.4"/>
</dbReference>
<dbReference type="OrthoDB" id="8056482at2759"/>
<proteinExistence type="predicted"/>
<keyword evidence="2" id="KW-0732">Signal</keyword>
<dbReference type="Pfam" id="PF05387">
    <property type="entry name" value="Chorion_3"/>
    <property type="match status" value="1"/>
</dbReference>
<gene>
    <name evidence="4" type="primary">LOC105222777</name>
</gene>
<name>A0A6I9UVW6_BACDO</name>
<protein>
    <submittedName>
        <fullName evidence="4">Chorion protein S36</fullName>
    </submittedName>
</protein>
<dbReference type="KEGG" id="bdr:105222777"/>
<dbReference type="InterPro" id="IPR008449">
    <property type="entry name" value="Chorion_S36/S28"/>
</dbReference>
<sequence length="339" mass="34017">MNCFLFTLFFVAAPLATASYGSASGGGGGASYLSSASSNGLDELVQAAAGGAQQAGGSITPANAEIPVSPAEVARLSQVQAQLQALNSNPVYRNLKNSDAIAESLAESNLASKIRQGNINIVAPNVVDQGVYRSLLVPSGQNNHQVIATQPLPPIIVNQPALPPTQIGGGPAAVVKAAPVIYKIKPSVIYQQEVINKVPTPLSLNPVYVKVYKPGKKVDAPLVPGVQQSYQAPSYGSSSYGGSSYSAPAPSYEAAPTSSYNEAPASSYSAAPAAPSYGAAPAQSYGAAPASSYGGEASYGAQAQSYGAAPASSYGGEASYGAAPSSSSGYGSAPQPSGY</sequence>
<reference evidence="4" key="1">
    <citation type="submission" date="2025-08" db="UniProtKB">
        <authorList>
            <consortium name="RefSeq"/>
        </authorList>
    </citation>
    <scope>IDENTIFICATION</scope>
    <source>
        <tissue evidence="4">Adult</tissue>
    </source>
</reference>
<feature type="chain" id="PRO_5047472268" evidence="2">
    <location>
        <begin position="19"/>
        <end position="339"/>
    </location>
</feature>
<dbReference type="FunCoup" id="A0A6I9UVW6">
    <property type="interactions" value="7"/>
</dbReference>
<keyword evidence="3" id="KW-1185">Reference proteome</keyword>
<dbReference type="AlphaFoldDB" id="A0A6I9UVW6"/>